<evidence type="ECO:0000313" key="6">
    <source>
        <dbReference type="Proteomes" id="UP000671828"/>
    </source>
</evidence>
<feature type="compositionally biased region" description="Low complexity" evidence="3">
    <location>
        <begin position="210"/>
        <end position="219"/>
    </location>
</feature>
<dbReference type="GO" id="GO:0016787">
    <property type="term" value="F:hydrolase activity"/>
    <property type="evidence" value="ECO:0007669"/>
    <property type="project" value="UniProtKB-KW"/>
</dbReference>
<dbReference type="PROSITE" id="PS51462">
    <property type="entry name" value="NUDIX"/>
    <property type="match status" value="1"/>
</dbReference>
<organism evidence="5 6">
    <name type="scientific">Saccharothrix algeriensis</name>
    <dbReference type="NCBI Taxonomy" id="173560"/>
    <lineage>
        <taxon>Bacteria</taxon>
        <taxon>Bacillati</taxon>
        <taxon>Actinomycetota</taxon>
        <taxon>Actinomycetes</taxon>
        <taxon>Pseudonocardiales</taxon>
        <taxon>Pseudonocardiaceae</taxon>
        <taxon>Saccharothrix</taxon>
    </lineage>
</organism>
<dbReference type="Pfam" id="PF00293">
    <property type="entry name" value="NUDIX"/>
    <property type="match status" value="1"/>
</dbReference>
<dbReference type="Gene3D" id="3.90.79.10">
    <property type="entry name" value="Nucleoside Triphosphate Pyrophosphohydrolase"/>
    <property type="match status" value="1"/>
</dbReference>
<reference evidence="5" key="1">
    <citation type="submission" date="2021-04" db="EMBL/GenBank/DDBJ databases">
        <title>Saccharothrix algeriensis WGS.</title>
        <authorList>
            <person name="Stuskova K."/>
            <person name="Hakalova E."/>
            <person name="Tebbal A.B."/>
            <person name="Eichmeier A."/>
        </authorList>
    </citation>
    <scope>NUCLEOTIDE SEQUENCE</scope>
    <source>
        <strain evidence="5">NRRL B-24137</strain>
    </source>
</reference>
<dbReference type="PANTHER" id="PTHR43046">
    <property type="entry name" value="GDP-MANNOSE MANNOSYL HYDROLASE"/>
    <property type="match status" value="1"/>
</dbReference>
<evidence type="ECO:0000259" key="4">
    <source>
        <dbReference type="PROSITE" id="PS51462"/>
    </source>
</evidence>
<dbReference type="EMBL" id="CP072788">
    <property type="protein sequence ID" value="QTR04891.1"/>
    <property type="molecule type" value="Genomic_DNA"/>
</dbReference>
<evidence type="ECO:0000313" key="5">
    <source>
        <dbReference type="EMBL" id="QTR04891.1"/>
    </source>
</evidence>
<feature type="compositionally biased region" description="Pro residues" evidence="3">
    <location>
        <begin position="199"/>
        <end position="209"/>
    </location>
</feature>
<feature type="region of interest" description="Disordered" evidence="3">
    <location>
        <begin position="190"/>
        <end position="219"/>
    </location>
</feature>
<dbReference type="InterPro" id="IPR015797">
    <property type="entry name" value="NUDIX_hydrolase-like_dom_sf"/>
</dbReference>
<dbReference type="CDD" id="cd18876">
    <property type="entry name" value="NUDIX_Hydrolase"/>
    <property type="match status" value="1"/>
</dbReference>
<protein>
    <submittedName>
        <fullName evidence="5">NUDIX hydrolase</fullName>
    </submittedName>
</protein>
<gene>
    <name evidence="5" type="ORF">J7S33_09000</name>
</gene>
<dbReference type="SUPFAM" id="SSF55811">
    <property type="entry name" value="Nudix"/>
    <property type="match status" value="1"/>
</dbReference>
<dbReference type="InterPro" id="IPR000086">
    <property type="entry name" value="NUDIX_hydrolase_dom"/>
</dbReference>
<evidence type="ECO:0000256" key="1">
    <source>
        <dbReference type="ARBA" id="ARBA00001946"/>
    </source>
</evidence>
<dbReference type="PANTHER" id="PTHR43046:SF14">
    <property type="entry name" value="MUTT_NUDIX FAMILY PROTEIN"/>
    <property type="match status" value="1"/>
</dbReference>
<comment type="cofactor">
    <cofactor evidence="1">
        <name>Mg(2+)</name>
        <dbReference type="ChEBI" id="CHEBI:18420"/>
    </cofactor>
</comment>
<evidence type="ECO:0000256" key="3">
    <source>
        <dbReference type="SAM" id="MobiDB-lite"/>
    </source>
</evidence>
<name>A0A8T8I2Q6_9PSEU</name>
<dbReference type="Proteomes" id="UP000671828">
    <property type="component" value="Chromosome"/>
</dbReference>
<accession>A0A8T8I2Q6</accession>
<proteinExistence type="predicted"/>
<dbReference type="InterPro" id="IPR020084">
    <property type="entry name" value="NUDIX_hydrolase_CS"/>
</dbReference>
<dbReference type="PROSITE" id="PS00893">
    <property type="entry name" value="NUDIX_BOX"/>
    <property type="match status" value="1"/>
</dbReference>
<dbReference type="AlphaFoldDB" id="A0A8T8I2Q6"/>
<sequence>MQTDPNPSTCVDAEVLAAGLVLEGPPEVEFDPGIAGRVPAKPSAGGALVRDEDGRILFVTPRYKPVLEIPGGMVDPNESPKAACRRELREELGPGLRVGALLVVDWLPRKGVWRDSHQFVFDGGVLTAEQAAALRTHDDELEGLVFLSLDEARPRVYPSLHRRLRLAVEAAATGRTVYAEFGHEVLAVPGARRGTAPRPVTPPGRPPPAARTGCRRTAG</sequence>
<evidence type="ECO:0000256" key="2">
    <source>
        <dbReference type="ARBA" id="ARBA00022801"/>
    </source>
</evidence>
<feature type="domain" description="Nudix hydrolase" evidence="4">
    <location>
        <begin position="39"/>
        <end position="170"/>
    </location>
</feature>
<keyword evidence="2 5" id="KW-0378">Hydrolase</keyword>